<dbReference type="AlphaFoldDB" id="A0A7Y9KKZ3"/>
<sequence length="117" mass="12349">MTNPLNAGAWTVDYLDHLRRLSIDGDERPGEHPDATADLDAKTRCLVRIGALVAVSASAASMRKEVDDAVSAGAQPAEIASVLDAIMPHVGRPRVVKAAPRVLLALGVELDLLDDDS</sequence>
<dbReference type="Pfam" id="PF02627">
    <property type="entry name" value="CMD"/>
    <property type="match status" value="1"/>
</dbReference>
<proteinExistence type="predicted"/>
<dbReference type="SUPFAM" id="SSF69118">
    <property type="entry name" value="AhpD-like"/>
    <property type="match status" value="1"/>
</dbReference>
<keyword evidence="2" id="KW-0575">Peroxidase</keyword>
<evidence type="ECO:0000313" key="2">
    <source>
        <dbReference type="EMBL" id="NYE21370.1"/>
    </source>
</evidence>
<dbReference type="RefSeq" id="WP_179491949.1">
    <property type="nucleotide sequence ID" value="NZ_JACCBV010000001.1"/>
</dbReference>
<name>A0A7Y9KKZ3_9MICO</name>
<dbReference type="Gene3D" id="1.20.1290.10">
    <property type="entry name" value="AhpD-like"/>
    <property type="match status" value="1"/>
</dbReference>
<evidence type="ECO:0000313" key="3">
    <source>
        <dbReference type="Proteomes" id="UP000576969"/>
    </source>
</evidence>
<feature type="domain" description="Carboxymuconolactone decarboxylase-like" evidence="1">
    <location>
        <begin position="38"/>
        <end position="99"/>
    </location>
</feature>
<dbReference type="EMBL" id="JACCBV010000001">
    <property type="protein sequence ID" value="NYE21370.1"/>
    <property type="molecule type" value="Genomic_DNA"/>
</dbReference>
<dbReference type="Proteomes" id="UP000576969">
    <property type="component" value="Unassembled WGS sequence"/>
</dbReference>
<organism evidence="2 3">
    <name type="scientific">Microbacterium immunditiarum</name>
    <dbReference type="NCBI Taxonomy" id="337480"/>
    <lineage>
        <taxon>Bacteria</taxon>
        <taxon>Bacillati</taxon>
        <taxon>Actinomycetota</taxon>
        <taxon>Actinomycetes</taxon>
        <taxon>Micrococcales</taxon>
        <taxon>Microbacteriaceae</taxon>
        <taxon>Microbacterium</taxon>
    </lineage>
</organism>
<dbReference type="InterPro" id="IPR003779">
    <property type="entry name" value="CMD-like"/>
</dbReference>
<dbReference type="GO" id="GO:0051920">
    <property type="term" value="F:peroxiredoxin activity"/>
    <property type="evidence" value="ECO:0007669"/>
    <property type="project" value="InterPro"/>
</dbReference>
<keyword evidence="2" id="KW-0560">Oxidoreductase</keyword>
<protein>
    <submittedName>
        <fullName evidence="2">Alkylhydroperoxidase/carboxymuconolactone decarboxylase family protein YurZ</fullName>
    </submittedName>
</protein>
<gene>
    <name evidence="2" type="ORF">BJ991_003398</name>
</gene>
<evidence type="ECO:0000259" key="1">
    <source>
        <dbReference type="Pfam" id="PF02627"/>
    </source>
</evidence>
<dbReference type="InterPro" id="IPR029032">
    <property type="entry name" value="AhpD-like"/>
</dbReference>
<reference evidence="2 3" key="1">
    <citation type="submission" date="2020-07" db="EMBL/GenBank/DDBJ databases">
        <title>Sequencing the genomes of 1000 actinobacteria strains.</title>
        <authorList>
            <person name="Klenk H.-P."/>
        </authorList>
    </citation>
    <scope>NUCLEOTIDE SEQUENCE [LARGE SCALE GENOMIC DNA]</scope>
    <source>
        <strain evidence="2 3">DSM 24662</strain>
    </source>
</reference>
<accession>A0A7Y9KKZ3</accession>
<keyword evidence="3" id="KW-1185">Reference proteome</keyword>
<comment type="caution">
    <text evidence="2">The sequence shown here is derived from an EMBL/GenBank/DDBJ whole genome shotgun (WGS) entry which is preliminary data.</text>
</comment>